<feature type="repeat" description="RCC1" evidence="2">
    <location>
        <begin position="416"/>
        <end position="492"/>
    </location>
</feature>
<dbReference type="PROSITE" id="PS00626">
    <property type="entry name" value="RCC1_2"/>
    <property type="match status" value="5"/>
</dbReference>
<feature type="repeat" description="RCC1" evidence="2">
    <location>
        <begin position="55"/>
        <end position="108"/>
    </location>
</feature>
<feature type="non-terminal residue" evidence="5">
    <location>
        <position position="1"/>
    </location>
</feature>
<dbReference type="AlphaFoldDB" id="A0A812MTN1"/>
<organism evidence="5 6">
    <name type="scientific">Symbiodinium pilosum</name>
    <name type="common">Dinoflagellate</name>
    <dbReference type="NCBI Taxonomy" id="2952"/>
    <lineage>
        <taxon>Eukaryota</taxon>
        <taxon>Sar</taxon>
        <taxon>Alveolata</taxon>
        <taxon>Dinophyceae</taxon>
        <taxon>Suessiales</taxon>
        <taxon>Symbiodiniaceae</taxon>
        <taxon>Symbiodinium</taxon>
    </lineage>
</organism>
<dbReference type="InterPro" id="IPR000408">
    <property type="entry name" value="Reg_chr_condens"/>
</dbReference>
<keyword evidence="1" id="KW-0677">Repeat</keyword>
<sequence>MSINFAEPSRLSAGFYHSLVLSNDREGTLIEGERQSVSRVYSFGTRRNFLQATAGDITGRGLGGSENPGSDGKDSFFSEPQLLDSSGLSGQVVSVSCGGNHSAVLEKRPGEEGGQVWMWGLGNGGRLGIERPRKRIDLEHILDNSLCAEDTKAALLSDKTYHQQIMGSEGKWGLSMPFRVDFGMDRITCVSCGTDFTLALTENGAIYAWGIGSYGNLGTGMICDQWTPALVQMPSEVKCCQVAAGTKHSMALATTGAMYSWGHGGHGRLGHGPACEAALRPTLVQIEGEKKPPVFKFVAVGEAHSASIDLVGQVWCWGAGSFGRCGHGEEDDNMYPRQVSSMIGRSCCQVALGVCHSLALTVRGTIWSWGGFLYTGHGEDDDIETARELDAENLKGQNIVEICAGRFHSLALSSTGDVFSWGSGSMGRLGLASTGDVACPEQVCPGKPLRGWMQETQKGTWESREGKQGRQLESQVQVLACGGMHSAAVEKDGSCWLWGHGEYGQNSSSNAQDFWKPVLLAAIDPLSGSKIKVLTVALGMEHCLMISKNLELFAWGRNHHGQLGLGTTKDANEPTFVAALSKVSAVAAGEDHSAAITPGGELYTWGNAECGKLGHGSSMIRSSMGFPKQVKIESRMKSVSCGATHTAVIGSNGELFTCGAGWFGRLGHGDMDNQYSLKLVQTVMPDLGTTAECPRF</sequence>
<dbReference type="Pfam" id="PF25390">
    <property type="entry name" value="WD40_RLD"/>
    <property type="match status" value="2"/>
</dbReference>
<feature type="region of interest" description="Disordered" evidence="3">
    <location>
        <begin position="57"/>
        <end position="78"/>
    </location>
</feature>
<evidence type="ECO:0000313" key="6">
    <source>
        <dbReference type="Proteomes" id="UP000649617"/>
    </source>
</evidence>
<name>A0A812MTN1_SYMPI</name>
<dbReference type="InterPro" id="IPR051210">
    <property type="entry name" value="Ub_ligase/GEF_domain"/>
</dbReference>
<feature type="repeat" description="RCC1" evidence="2">
    <location>
        <begin position="114"/>
        <end position="203"/>
    </location>
</feature>
<dbReference type="PANTHER" id="PTHR22870">
    <property type="entry name" value="REGULATOR OF CHROMOSOME CONDENSATION"/>
    <property type="match status" value="1"/>
</dbReference>
<dbReference type="EMBL" id="CAJNIZ010009222">
    <property type="protein sequence ID" value="CAE7277893.1"/>
    <property type="molecule type" value="Genomic_DNA"/>
</dbReference>
<feature type="domain" description="RCC1-like" evidence="4">
    <location>
        <begin position="184"/>
        <end position="443"/>
    </location>
</feature>
<feature type="repeat" description="RCC1" evidence="2">
    <location>
        <begin position="600"/>
        <end position="652"/>
    </location>
</feature>
<dbReference type="InterPro" id="IPR009091">
    <property type="entry name" value="RCC1/BLIP-II"/>
</dbReference>
<evidence type="ECO:0000313" key="5">
    <source>
        <dbReference type="EMBL" id="CAE7277893.1"/>
    </source>
</evidence>
<feature type="repeat" description="RCC1" evidence="2">
    <location>
        <begin position="204"/>
        <end position="255"/>
    </location>
</feature>
<reference evidence="5" key="1">
    <citation type="submission" date="2021-02" db="EMBL/GenBank/DDBJ databases">
        <authorList>
            <person name="Dougan E. K."/>
            <person name="Rhodes N."/>
            <person name="Thang M."/>
            <person name="Chan C."/>
        </authorList>
    </citation>
    <scope>NUCLEOTIDE SEQUENCE</scope>
</reference>
<dbReference type="SUPFAM" id="SSF50985">
    <property type="entry name" value="RCC1/BLIP-II"/>
    <property type="match status" value="2"/>
</dbReference>
<evidence type="ECO:0000259" key="4">
    <source>
        <dbReference type="Pfam" id="PF25390"/>
    </source>
</evidence>
<evidence type="ECO:0000256" key="2">
    <source>
        <dbReference type="PROSITE-ProRule" id="PRU00235"/>
    </source>
</evidence>
<dbReference type="PANTHER" id="PTHR22870:SF408">
    <property type="entry name" value="OS09G0560450 PROTEIN"/>
    <property type="match status" value="1"/>
</dbReference>
<evidence type="ECO:0000256" key="1">
    <source>
        <dbReference type="ARBA" id="ARBA00022737"/>
    </source>
</evidence>
<feature type="repeat" description="RCC1" evidence="2">
    <location>
        <begin position="312"/>
        <end position="363"/>
    </location>
</feature>
<dbReference type="PROSITE" id="PS50012">
    <property type="entry name" value="RCC1_3"/>
    <property type="match status" value="10"/>
</dbReference>
<gene>
    <name evidence="5" type="primary">UVR8</name>
    <name evidence="5" type="ORF">SPIL2461_LOCUS6214</name>
</gene>
<evidence type="ECO:0000256" key="3">
    <source>
        <dbReference type="SAM" id="MobiDB-lite"/>
    </source>
</evidence>
<feature type="domain" description="RCC1-like" evidence="4">
    <location>
        <begin position="473"/>
        <end position="680"/>
    </location>
</feature>
<feature type="repeat" description="RCC1" evidence="2">
    <location>
        <begin position="256"/>
        <end position="311"/>
    </location>
</feature>
<keyword evidence="6" id="KW-1185">Reference proteome</keyword>
<proteinExistence type="predicted"/>
<comment type="caution">
    <text evidence="5">The sequence shown here is derived from an EMBL/GenBank/DDBJ whole genome shotgun (WGS) entry which is preliminary data.</text>
</comment>
<dbReference type="PRINTS" id="PR00633">
    <property type="entry name" value="RCCNDNSATION"/>
</dbReference>
<feature type="repeat" description="RCC1" evidence="2">
    <location>
        <begin position="493"/>
        <end position="549"/>
    </location>
</feature>
<dbReference type="Gene3D" id="2.130.10.30">
    <property type="entry name" value="Regulator of chromosome condensation 1/beta-lactamase-inhibitor protein II"/>
    <property type="match status" value="4"/>
</dbReference>
<dbReference type="Proteomes" id="UP000649617">
    <property type="component" value="Unassembled WGS sequence"/>
</dbReference>
<feature type="repeat" description="RCC1" evidence="2">
    <location>
        <begin position="364"/>
        <end position="415"/>
    </location>
</feature>
<dbReference type="OrthoDB" id="8068875at2759"/>
<accession>A0A812MTN1</accession>
<feature type="repeat" description="RCC1" evidence="2">
    <location>
        <begin position="550"/>
        <end position="599"/>
    </location>
</feature>
<dbReference type="InterPro" id="IPR058923">
    <property type="entry name" value="RCC1-like_dom"/>
</dbReference>
<protein>
    <submittedName>
        <fullName evidence="5">UVR8 protein</fullName>
    </submittedName>
</protein>